<evidence type="ECO:0000256" key="6">
    <source>
        <dbReference type="SAM" id="Phobius"/>
    </source>
</evidence>
<accession>A0AAN9MMW1</accession>
<dbReference type="InterPro" id="IPR044174">
    <property type="entry name" value="BC10-like"/>
</dbReference>
<evidence type="ECO:0000256" key="2">
    <source>
        <dbReference type="ARBA" id="ARBA00022676"/>
    </source>
</evidence>
<dbReference type="GO" id="GO:0016020">
    <property type="term" value="C:membrane"/>
    <property type="evidence" value="ECO:0007669"/>
    <property type="project" value="UniProtKB-SubCell"/>
</dbReference>
<evidence type="ECO:0000256" key="4">
    <source>
        <dbReference type="ARBA" id="ARBA00023136"/>
    </source>
</evidence>
<evidence type="ECO:0000313" key="8">
    <source>
        <dbReference type="Proteomes" id="UP001374584"/>
    </source>
</evidence>
<comment type="subcellular location">
    <subcellularLocation>
        <location evidence="1">Membrane</location>
        <topology evidence="1">Single-pass type II membrane protein</topology>
    </subcellularLocation>
</comment>
<evidence type="ECO:0000256" key="3">
    <source>
        <dbReference type="ARBA" id="ARBA00022679"/>
    </source>
</evidence>
<organism evidence="7 8">
    <name type="scientific">Phaseolus coccineus</name>
    <name type="common">Scarlet runner bean</name>
    <name type="synonym">Phaseolus multiflorus</name>
    <dbReference type="NCBI Taxonomy" id="3886"/>
    <lineage>
        <taxon>Eukaryota</taxon>
        <taxon>Viridiplantae</taxon>
        <taxon>Streptophyta</taxon>
        <taxon>Embryophyta</taxon>
        <taxon>Tracheophyta</taxon>
        <taxon>Spermatophyta</taxon>
        <taxon>Magnoliopsida</taxon>
        <taxon>eudicotyledons</taxon>
        <taxon>Gunneridae</taxon>
        <taxon>Pentapetalae</taxon>
        <taxon>rosids</taxon>
        <taxon>fabids</taxon>
        <taxon>Fabales</taxon>
        <taxon>Fabaceae</taxon>
        <taxon>Papilionoideae</taxon>
        <taxon>50 kb inversion clade</taxon>
        <taxon>NPAAA clade</taxon>
        <taxon>indigoferoid/millettioid clade</taxon>
        <taxon>Phaseoleae</taxon>
        <taxon>Phaseolus</taxon>
    </lineage>
</organism>
<dbReference type="GO" id="GO:0016757">
    <property type="term" value="F:glycosyltransferase activity"/>
    <property type="evidence" value="ECO:0007669"/>
    <property type="project" value="UniProtKB-KW"/>
</dbReference>
<keyword evidence="4 6" id="KW-0472">Membrane</keyword>
<dbReference type="EMBL" id="JAYMYR010000006">
    <property type="protein sequence ID" value="KAK7357765.1"/>
    <property type="molecule type" value="Genomic_DNA"/>
</dbReference>
<evidence type="ECO:0000313" key="7">
    <source>
        <dbReference type="EMBL" id="KAK7357765.1"/>
    </source>
</evidence>
<protein>
    <recommendedName>
        <fullName evidence="9">Core-2/I-branching beta-1,6-N-acetylglucosaminyltransferase family protein</fullName>
    </recommendedName>
</protein>
<evidence type="ECO:0008006" key="9">
    <source>
        <dbReference type="Google" id="ProtNLM"/>
    </source>
</evidence>
<evidence type="ECO:0000256" key="5">
    <source>
        <dbReference type="ARBA" id="ARBA00023180"/>
    </source>
</evidence>
<comment type="caution">
    <text evidence="7">The sequence shown here is derived from an EMBL/GenBank/DDBJ whole genome shotgun (WGS) entry which is preliminary data.</text>
</comment>
<sequence length="439" mass="50692">MKGQNNQYPLNSVSKFFNAQFHFVRFLAYIVILGFGITIGVIFSFYLKDCNFSLQFTQLSLSSFPRTPTLPTPTTKPEISNQTQIQTQVQTQTEIQTQTQTEIQTQTQTEIQTESSHVGLKDFLQPPHVAHDMDDEELLWRASMTAKIPDYPFDRVPKVAFMFLTRGPVFLAPLWEKFFEGNEGLYSIYVHSNPSYNGSRPESPVFEGRRIPSKEVEWGNVNMIEAERRLLANALLDIANQRFVLLSESCIPLFNFSTIYTYLTNSTQNNVMAFDDPSSVGRGRYSIQMLPDISLNQWRKGSQWFEMDRELALEVVSDREYFPVFQEYCKGSCYADEHYLPTYVSIKFWEGNSNRSLTWVDWSKGGPHPAKFLRSEITVQFLESLRNQKCKYNGDSINVCFLFARKFAPSTVSKLTKIAPMRKNLNQNQSWHSGKWAKD</sequence>
<name>A0AAN9MMW1_PHACN</name>
<keyword evidence="6" id="KW-1133">Transmembrane helix</keyword>
<keyword evidence="6" id="KW-0812">Transmembrane</keyword>
<evidence type="ECO:0000256" key="1">
    <source>
        <dbReference type="ARBA" id="ARBA00004606"/>
    </source>
</evidence>
<reference evidence="7 8" key="1">
    <citation type="submission" date="2024-01" db="EMBL/GenBank/DDBJ databases">
        <title>The genomes of 5 underutilized Papilionoideae crops provide insights into root nodulation and disease resistanc.</title>
        <authorList>
            <person name="Jiang F."/>
        </authorList>
    </citation>
    <scope>NUCLEOTIDE SEQUENCE [LARGE SCALE GENOMIC DNA]</scope>
    <source>
        <strain evidence="7">JINMINGXINNONG_FW02</strain>
        <tissue evidence="7">Leaves</tissue>
    </source>
</reference>
<dbReference type="PANTHER" id="PTHR31042">
    <property type="entry name" value="CORE-2/I-BRANCHING BETA-1,6-N-ACETYLGLUCOSAMINYLTRANSFERASE FAMILY PROTEIN-RELATED"/>
    <property type="match status" value="1"/>
</dbReference>
<keyword evidence="3" id="KW-0808">Transferase</keyword>
<dbReference type="InterPro" id="IPR003406">
    <property type="entry name" value="Glyco_trans_14"/>
</dbReference>
<dbReference type="PANTHER" id="PTHR31042:SF111">
    <property type="entry name" value="CORE-2_I-BRANCHING BETA-1,6-N-ACETYLGLUCOSAMINYLTRANSFERASE FAMILY PROTEIN"/>
    <property type="match status" value="1"/>
</dbReference>
<proteinExistence type="predicted"/>
<feature type="transmembrane region" description="Helical" evidence="6">
    <location>
        <begin position="26"/>
        <end position="47"/>
    </location>
</feature>
<gene>
    <name evidence="7" type="ORF">VNO80_17061</name>
</gene>
<dbReference type="Proteomes" id="UP001374584">
    <property type="component" value="Unassembled WGS sequence"/>
</dbReference>
<keyword evidence="2" id="KW-0328">Glycosyltransferase</keyword>
<keyword evidence="8" id="KW-1185">Reference proteome</keyword>
<dbReference type="Pfam" id="PF02485">
    <property type="entry name" value="Branch"/>
    <property type="match status" value="1"/>
</dbReference>
<dbReference type="AlphaFoldDB" id="A0AAN9MMW1"/>
<keyword evidence="5" id="KW-0325">Glycoprotein</keyword>